<evidence type="ECO:0000313" key="10">
    <source>
        <dbReference type="Proteomes" id="UP000009877"/>
    </source>
</evidence>
<dbReference type="STRING" id="71999.KPaMU14_05275"/>
<keyword evidence="5" id="KW-0547">Nucleotide-binding</keyword>
<evidence type="ECO:0000256" key="1">
    <source>
        <dbReference type="ARBA" id="ARBA00007532"/>
    </source>
</evidence>
<evidence type="ECO:0000259" key="8">
    <source>
        <dbReference type="Pfam" id="PF07992"/>
    </source>
</evidence>
<dbReference type="SUPFAM" id="SSF51905">
    <property type="entry name" value="FAD/NAD(P)-binding domain"/>
    <property type="match status" value="1"/>
</dbReference>
<dbReference type="InterPro" id="IPR001100">
    <property type="entry name" value="Pyr_nuc-diS_OxRdtase"/>
</dbReference>
<dbReference type="PANTHER" id="PTHR43014:SF4">
    <property type="entry name" value="PYRIDINE NUCLEOTIDE-DISULFIDE OXIDOREDUCTASE RCLA-RELATED"/>
    <property type="match status" value="1"/>
</dbReference>
<dbReference type="InterPro" id="IPR004099">
    <property type="entry name" value="Pyr_nucl-diS_OxRdtase_dimer"/>
</dbReference>
<dbReference type="Gene3D" id="3.50.50.60">
    <property type="entry name" value="FAD/NAD(P)-binding domain"/>
    <property type="match status" value="2"/>
</dbReference>
<dbReference type="InterPro" id="IPR036188">
    <property type="entry name" value="FAD/NAD-bd_sf"/>
</dbReference>
<dbReference type="PRINTS" id="PR00368">
    <property type="entry name" value="FADPNR"/>
</dbReference>
<feature type="active site" description="Proton acceptor" evidence="4">
    <location>
        <position position="436"/>
    </location>
</feature>
<evidence type="ECO:0000256" key="4">
    <source>
        <dbReference type="PIRSR" id="PIRSR000350-2"/>
    </source>
</evidence>
<evidence type="ECO:0000256" key="2">
    <source>
        <dbReference type="ARBA" id="ARBA00022630"/>
    </source>
</evidence>
<proteinExistence type="inferred from homology"/>
<keyword evidence="10" id="KW-1185">Reference proteome</keyword>
<dbReference type="PRINTS" id="PR00411">
    <property type="entry name" value="PNDRDTASEI"/>
</dbReference>
<dbReference type="GO" id="GO:0003955">
    <property type="term" value="F:NAD(P)H dehydrogenase (quinone) activity"/>
    <property type="evidence" value="ECO:0007669"/>
    <property type="project" value="TreeGrafter"/>
</dbReference>
<evidence type="ECO:0000259" key="7">
    <source>
        <dbReference type="Pfam" id="PF02852"/>
    </source>
</evidence>
<dbReference type="AlphaFoldDB" id="M2YHK9"/>
<sequence>MSSELSVELLVIGWGKAGKTLAKRWAATGRSVAMVEKSPQMYGGTCINIACVPTKDLIVSAQRRRPQDDPQEYFTQAVAGRDSLIGKLNAANHRMLEGQAELVDGTARFIGPRKVAVDTADGELIITAETVVLGTGAVPARPDIPGIDLPRVYDSTSIQHADPLPQRLAIIGGGFIGLEFAQMLQHFGSQVTVLDSGEHFLRRAEPVVAESVHQVLTEAGVVVRQSARVQQIRQDGEALVLELADGQVQADAVLVAAGRTSAAADLNLEAAGIETDDRGFVAVDDQLRTSAEGVYAVGDVNGGPQFTYISLDDHRIVWDQLIGSGQRSRADRVAVPSTTFLTPPLSQVGMGPEEAVRAGHSVLYAAKDVASIAAMPRPKIVGETDGVITFTVDAQTRQVLGASLFCIDSQELINLVALAIRVQVTADELMNGIWTHPSSTEALNEVLGEVQPYPGEAV</sequence>
<dbReference type="EMBL" id="ANHZ02000001">
    <property type="protein sequence ID" value="EME38009.1"/>
    <property type="molecule type" value="Genomic_DNA"/>
</dbReference>
<reference evidence="9 10" key="1">
    <citation type="journal article" date="2014" name="Genome Announc.">
        <title>Draft Genome Sequence of Kocuria palustris PEL.</title>
        <authorList>
            <person name="Sharma G."/>
            <person name="Khatri I."/>
            <person name="Subramanian S."/>
        </authorList>
    </citation>
    <scope>NUCLEOTIDE SEQUENCE [LARGE SCALE GENOMIC DNA]</scope>
    <source>
        <strain evidence="9 10">PEL</strain>
    </source>
</reference>
<dbReference type="SUPFAM" id="SSF55424">
    <property type="entry name" value="FAD/NAD-linked reductases, dimerisation (C-terminal) domain"/>
    <property type="match status" value="1"/>
</dbReference>
<feature type="binding site" evidence="5">
    <location>
        <position position="299"/>
    </location>
    <ligand>
        <name>FAD</name>
        <dbReference type="ChEBI" id="CHEBI:57692"/>
    </ligand>
</feature>
<dbReference type="PIRSF" id="PIRSF000350">
    <property type="entry name" value="Mercury_reductase_MerA"/>
    <property type="match status" value="1"/>
</dbReference>
<dbReference type="PANTHER" id="PTHR43014">
    <property type="entry name" value="MERCURIC REDUCTASE"/>
    <property type="match status" value="1"/>
</dbReference>
<dbReference type="Gene3D" id="3.30.390.30">
    <property type="match status" value="1"/>
</dbReference>
<evidence type="ECO:0000256" key="6">
    <source>
        <dbReference type="PIRSR" id="PIRSR000350-4"/>
    </source>
</evidence>
<protein>
    <submittedName>
        <fullName evidence="9">Dihydrolipoamide dehydrogenase</fullName>
    </submittedName>
</protein>
<organism evidence="9 10">
    <name type="scientific">Kocuria palustris PEL</name>
    <dbReference type="NCBI Taxonomy" id="1236550"/>
    <lineage>
        <taxon>Bacteria</taxon>
        <taxon>Bacillati</taxon>
        <taxon>Actinomycetota</taxon>
        <taxon>Actinomycetes</taxon>
        <taxon>Micrococcales</taxon>
        <taxon>Micrococcaceae</taxon>
        <taxon>Kocuria</taxon>
    </lineage>
</organism>
<dbReference type="RefSeq" id="WP_006213352.1">
    <property type="nucleotide sequence ID" value="NZ_ANHZ02000001.1"/>
</dbReference>
<comment type="similarity">
    <text evidence="1">Belongs to the class-I pyridine nucleotide-disulfide oxidoreductase family.</text>
</comment>
<keyword evidence="2" id="KW-0285">Flavoprotein</keyword>
<feature type="disulfide bond" description="Redox-active" evidence="6">
    <location>
        <begin position="46"/>
        <end position="51"/>
    </location>
</feature>
<gene>
    <name evidence="9" type="ORF">C884_00204</name>
</gene>
<evidence type="ECO:0000256" key="5">
    <source>
        <dbReference type="PIRSR" id="PIRSR000350-3"/>
    </source>
</evidence>
<keyword evidence="3 5" id="KW-0274">FAD</keyword>
<dbReference type="Proteomes" id="UP000009877">
    <property type="component" value="Unassembled WGS sequence"/>
</dbReference>
<feature type="binding site" evidence="5">
    <location>
        <begin position="172"/>
        <end position="179"/>
    </location>
    <ligand>
        <name>NAD(+)</name>
        <dbReference type="ChEBI" id="CHEBI:57540"/>
    </ligand>
</feature>
<keyword evidence="5" id="KW-0520">NAD</keyword>
<name>M2YHK9_9MICC</name>
<dbReference type="InterPro" id="IPR016156">
    <property type="entry name" value="FAD/NAD-linked_Rdtase_dimer_sf"/>
</dbReference>
<feature type="binding site" evidence="5">
    <location>
        <position position="55"/>
    </location>
    <ligand>
        <name>FAD</name>
        <dbReference type="ChEBI" id="CHEBI:57692"/>
    </ligand>
</feature>
<feature type="domain" description="FAD/NAD(P)-binding" evidence="8">
    <location>
        <begin position="9"/>
        <end position="309"/>
    </location>
</feature>
<dbReference type="InterPro" id="IPR023753">
    <property type="entry name" value="FAD/NAD-binding_dom"/>
</dbReference>
<dbReference type="Pfam" id="PF02852">
    <property type="entry name" value="Pyr_redox_dim"/>
    <property type="match status" value="1"/>
</dbReference>
<feature type="domain" description="Pyridine nucleotide-disulphide oxidoreductase dimerisation" evidence="7">
    <location>
        <begin position="335"/>
        <end position="445"/>
    </location>
</feature>
<feature type="binding site" evidence="5">
    <location>
        <position position="258"/>
    </location>
    <ligand>
        <name>NAD(+)</name>
        <dbReference type="ChEBI" id="CHEBI:57540"/>
    </ligand>
</feature>
<comment type="cofactor">
    <cofactor evidence="5">
        <name>FAD</name>
        <dbReference type="ChEBI" id="CHEBI:57692"/>
    </cofactor>
    <text evidence="5">Binds 1 FAD per subunit.</text>
</comment>
<accession>M2YHK9</accession>
<dbReference type="Pfam" id="PF07992">
    <property type="entry name" value="Pyr_redox_2"/>
    <property type="match status" value="1"/>
</dbReference>
<dbReference type="GO" id="GO:0050660">
    <property type="term" value="F:flavin adenine dinucleotide binding"/>
    <property type="evidence" value="ECO:0007669"/>
    <property type="project" value="TreeGrafter"/>
</dbReference>
<comment type="caution">
    <text evidence="9">The sequence shown here is derived from an EMBL/GenBank/DDBJ whole genome shotgun (WGS) entry which is preliminary data.</text>
</comment>
<evidence type="ECO:0000256" key="3">
    <source>
        <dbReference type="ARBA" id="ARBA00022827"/>
    </source>
</evidence>
<evidence type="ECO:0000313" key="9">
    <source>
        <dbReference type="EMBL" id="EME38009.1"/>
    </source>
</evidence>